<protein>
    <submittedName>
        <fullName evidence="1">Uncharacterized protein</fullName>
    </submittedName>
</protein>
<sequence length="75" mass="8593">MNRTTSKVTLKRTSDGYQADNGRFQIARKPGRSYTRGPFHTYWDIADRQTGKSQVGLYSLNDVRAWILNALENAK</sequence>
<evidence type="ECO:0000313" key="1">
    <source>
        <dbReference type="EMBL" id="MDQ0996069.1"/>
    </source>
</evidence>
<gene>
    <name evidence="1" type="ORF">QFZ34_001246</name>
</gene>
<dbReference type="EMBL" id="JAUSZT010000002">
    <property type="protein sequence ID" value="MDQ0996069.1"/>
    <property type="molecule type" value="Genomic_DNA"/>
</dbReference>
<keyword evidence="2" id="KW-1185">Reference proteome</keyword>
<evidence type="ECO:0000313" key="2">
    <source>
        <dbReference type="Proteomes" id="UP001237780"/>
    </source>
</evidence>
<dbReference type="Proteomes" id="UP001237780">
    <property type="component" value="Unassembled WGS sequence"/>
</dbReference>
<name>A0ABU0S5R0_9HYPH</name>
<accession>A0ABU0S5R0</accession>
<organism evidence="1 2">
    <name type="scientific">Phyllobacterium ifriqiyense</name>
    <dbReference type="NCBI Taxonomy" id="314238"/>
    <lineage>
        <taxon>Bacteria</taxon>
        <taxon>Pseudomonadati</taxon>
        <taxon>Pseudomonadota</taxon>
        <taxon>Alphaproteobacteria</taxon>
        <taxon>Hyphomicrobiales</taxon>
        <taxon>Phyllobacteriaceae</taxon>
        <taxon>Phyllobacterium</taxon>
    </lineage>
</organism>
<comment type="caution">
    <text evidence="1">The sequence shown here is derived from an EMBL/GenBank/DDBJ whole genome shotgun (WGS) entry which is preliminary data.</text>
</comment>
<proteinExistence type="predicted"/>
<reference evidence="1 2" key="1">
    <citation type="submission" date="2023-07" db="EMBL/GenBank/DDBJ databases">
        <title>Comparative genomics of wheat-associated soil bacteria to identify genetic determinants of phenazine resistance.</title>
        <authorList>
            <person name="Mouncey N."/>
        </authorList>
    </citation>
    <scope>NUCLEOTIDE SEQUENCE [LARGE SCALE GENOMIC DNA]</scope>
    <source>
        <strain evidence="1 2">W4I11</strain>
    </source>
</reference>